<gene>
    <name evidence="1" type="ORF">g.69861</name>
</gene>
<dbReference type="PANTHER" id="PTHR31649:SF10">
    <property type="entry name" value="IP19903P-RELATED"/>
    <property type="match status" value="1"/>
</dbReference>
<sequence length="445" mass="50015">TPETGEEFINDSRITWLIITRPPPLYVPIRRRYVSSVPKMISPASSWFFLALLISANEDVFSLEKEPPGAVTIDYKLLEKETRTLLCERQQDLTLSFNSTNFLDSFGKYLVEIADKLSNTTKFGNDYGCSIKGLLFPRGAPNYKWVKGSGGTLPNHAINAGHYGNYVGRIKHGDDLLPAIVDAFDGNATAVAPGGNMVKKNEFEILSSNGISWEAMNSKKAIPENAFIVGRAREGDRRLYMGRTVMAPETPGKVEPGDRRLKIGFGYKEWTFSDYEILVKNFSYSQHRWVKSKDVNGIVPQDVVVGGYDVALGNDLYVGRSWHENNLLPSKIAPFHEQHDAHTTYEGYEVWVHNFEYLIASDVSWVPMNSKDNIPSNAMQVGHTSSKEPLYVGKTKTAVLDETRVGTVDPIDGCLHIPWRENREVKVCNKFEIMVNRCMKSADTF</sequence>
<accession>A0A146L174</accession>
<organism evidence="1">
    <name type="scientific">Lygus hesperus</name>
    <name type="common">Western plant bug</name>
    <dbReference type="NCBI Taxonomy" id="30085"/>
    <lineage>
        <taxon>Eukaryota</taxon>
        <taxon>Metazoa</taxon>
        <taxon>Ecdysozoa</taxon>
        <taxon>Arthropoda</taxon>
        <taxon>Hexapoda</taxon>
        <taxon>Insecta</taxon>
        <taxon>Pterygota</taxon>
        <taxon>Neoptera</taxon>
        <taxon>Paraneoptera</taxon>
        <taxon>Hemiptera</taxon>
        <taxon>Heteroptera</taxon>
        <taxon>Panheteroptera</taxon>
        <taxon>Cimicomorpha</taxon>
        <taxon>Miridae</taxon>
        <taxon>Mirini</taxon>
        <taxon>Lygus</taxon>
    </lineage>
</organism>
<protein>
    <submittedName>
        <fullName evidence="1">Uncharacterized protein</fullName>
    </submittedName>
</protein>
<dbReference type="PANTHER" id="PTHR31649">
    <property type="entry name" value="AGAP009604-PA"/>
    <property type="match status" value="1"/>
</dbReference>
<dbReference type="EMBL" id="GDHC01017503">
    <property type="protein sequence ID" value="JAQ01126.1"/>
    <property type="molecule type" value="Transcribed_RNA"/>
</dbReference>
<evidence type="ECO:0000313" key="1">
    <source>
        <dbReference type="EMBL" id="JAQ01126.1"/>
    </source>
</evidence>
<dbReference type="SMART" id="SM00696">
    <property type="entry name" value="DM9"/>
    <property type="match status" value="4"/>
</dbReference>
<feature type="non-terminal residue" evidence="1">
    <location>
        <position position="1"/>
    </location>
</feature>
<dbReference type="InterPro" id="IPR006616">
    <property type="entry name" value="DM9_repeat"/>
</dbReference>
<proteinExistence type="predicted"/>
<reference evidence="1" key="1">
    <citation type="journal article" date="2016" name="Gigascience">
        <title>De novo construction of an expanded transcriptome assembly for the western tarnished plant bug, Lygus hesperus.</title>
        <authorList>
            <person name="Tassone E.E."/>
            <person name="Geib S.M."/>
            <person name="Hall B."/>
            <person name="Fabrick J.A."/>
            <person name="Brent C.S."/>
            <person name="Hull J.J."/>
        </authorList>
    </citation>
    <scope>NUCLEOTIDE SEQUENCE</scope>
</reference>
<dbReference type="Pfam" id="PF11901">
    <property type="entry name" value="DM9"/>
    <property type="match status" value="2"/>
</dbReference>
<dbReference type="AlphaFoldDB" id="A0A146L174"/>
<name>A0A146L174_LYGHE</name>